<reference evidence="6 7" key="1">
    <citation type="submission" date="2017-11" db="EMBL/GenBank/DDBJ databases">
        <title>Bacterial isolate from king chilli rhizosphere.</title>
        <authorList>
            <person name="Takhelmayum P."/>
            <person name="Sarangthem I."/>
        </authorList>
    </citation>
    <scope>NUCLEOTIDE SEQUENCE [LARGE SCALE GENOMIC DNA]</scope>
    <source>
        <strain evidence="7">t26</strain>
    </source>
</reference>
<feature type="transmembrane region" description="Helical" evidence="5">
    <location>
        <begin position="131"/>
        <end position="152"/>
    </location>
</feature>
<dbReference type="EMBL" id="PHQY01000001">
    <property type="protein sequence ID" value="PJO45611.1"/>
    <property type="molecule type" value="Genomic_DNA"/>
</dbReference>
<keyword evidence="3 5" id="KW-1133">Transmembrane helix</keyword>
<keyword evidence="2 5" id="KW-0812">Transmembrane</keyword>
<dbReference type="InterPro" id="IPR001046">
    <property type="entry name" value="NRAMP_fam"/>
</dbReference>
<feature type="transmembrane region" description="Helical" evidence="5">
    <location>
        <begin position="328"/>
        <end position="345"/>
    </location>
</feature>
<dbReference type="PANTHER" id="PTHR11706">
    <property type="entry name" value="SOLUTE CARRIER PROTEIN FAMILY 11 MEMBER"/>
    <property type="match status" value="1"/>
</dbReference>
<evidence type="ECO:0000256" key="5">
    <source>
        <dbReference type="SAM" id="Phobius"/>
    </source>
</evidence>
<dbReference type="GO" id="GO:0005886">
    <property type="term" value="C:plasma membrane"/>
    <property type="evidence" value="ECO:0007669"/>
    <property type="project" value="TreeGrafter"/>
</dbReference>
<comment type="subcellular location">
    <subcellularLocation>
        <location evidence="1">Membrane</location>
        <topology evidence="1">Multi-pass membrane protein</topology>
    </subcellularLocation>
</comment>
<evidence type="ECO:0008006" key="8">
    <source>
        <dbReference type="Google" id="ProtNLM"/>
    </source>
</evidence>
<keyword evidence="4 5" id="KW-0472">Membrane</keyword>
<dbReference type="GO" id="GO:0015086">
    <property type="term" value="F:cadmium ion transmembrane transporter activity"/>
    <property type="evidence" value="ECO:0007669"/>
    <property type="project" value="TreeGrafter"/>
</dbReference>
<proteinExistence type="predicted"/>
<dbReference type="AlphaFoldDB" id="A0A2M9QC20"/>
<sequence>MGAKITEVSEVGIEQEKKGKFVKKTASKSVLMGAAFLMATSSIGPGFLTQTTVFTQQLAASFGFVILISLILDIVAQVNVWRIIAVSGLRGQEIANKVLPGLGVLLAIMIVIGGLAFNIGNVAGAGLGLNALLGVDPIMGAIVSALFAIFIFIYKEAGKAMDKVAQIAGGVMILLMLFVAFKTSPPVGEAIVNTVWPKEISWFAIVTLVGGSVGGYITFAGGHRLLDAGIKGQESLPEVTKSSVTGILITGVMRVALFLAVLGVVSKGLVIDPANPPASVFQLAAGNIGYRMFGMIMWAAAITSVVGAAYTSVSFIRSFHPNIEKYHNWVIIAFIVLSTTTFALVGKPVNVLILVGALNALILPLSLGIMLVAAHKKDIVGTYKHPRWLTVTGAIVVVIMGYLSINTFIEEIPKIFS</sequence>
<evidence type="ECO:0000256" key="4">
    <source>
        <dbReference type="ARBA" id="ARBA00023136"/>
    </source>
</evidence>
<feature type="transmembrane region" description="Helical" evidence="5">
    <location>
        <begin position="164"/>
        <end position="181"/>
    </location>
</feature>
<evidence type="ECO:0000313" key="7">
    <source>
        <dbReference type="Proteomes" id="UP000232101"/>
    </source>
</evidence>
<feature type="transmembrane region" description="Helical" evidence="5">
    <location>
        <begin position="295"/>
        <end position="316"/>
    </location>
</feature>
<dbReference type="PANTHER" id="PTHR11706:SF2">
    <property type="entry name" value="TRANSPORTER PROTEIN"/>
    <property type="match status" value="1"/>
</dbReference>
<dbReference type="Pfam" id="PF01566">
    <property type="entry name" value="Nramp"/>
    <property type="match status" value="1"/>
</dbReference>
<evidence type="ECO:0000256" key="1">
    <source>
        <dbReference type="ARBA" id="ARBA00004141"/>
    </source>
</evidence>
<dbReference type="GO" id="GO:0005384">
    <property type="term" value="F:manganese ion transmembrane transporter activity"/>
    <property type="evidence" value="ECO:0007669"/>
    <property type="project" value="TreeGrafter"/>
</dbReference>
<feature type="transmembrane region" description="Helical" evidence="5">
    <location>
        <begin position="201"/>
        <end position="222"/>
    </location>
</feature>
<feature type="transmembrane region" description="Helical" evidence="5">
    <location>
        <begin position="243"/>
        <end position="265"/>
    </location>
</feature>
<evidence type="ECO:0000256" key="3">
    <source>
        <dbReference type="ARBA" id="ARBA00022989"/>
    </source>
</evidence>
<feature type="transmembrane region" description="Helical" evidence="5">
    <location>
        <begin position="351"/>
        <end position="374"/>
    </location>
</feature>
<dbReference type="GO" id="GO:0034755">
    <property type="term" value="P:iron ion transmembrane transport"/>
    <property type="evidence" value="ECO:0007669"/>
    <property type="project" value="TreeGrafter"/>
</dbReference>
<accession>A0A2M9QC20</accession>
<protein>
    <recommendedName>
        <fullName evidence="8">Divalent metal cation transporter</fullName>
    </recommendedName>
</protein>
<dbReference type="STRING" id="582475.ACZ11_05360"/>
<feature type="transmembrane region" description="Helical" evidence="5">
    <location>
        <begin position="60"/>
        <end position="86"/>
    </location>
</feature>
<feature type="transmembrane region" description="Helical" evidence="5">
    <location>
        <begin position="386"/>
        <end position="409"/>
    </location>
</feature>
<name>A0A2M9QC20_9BACI</name>
<evidence type="ECO:0000313" key="6">
    <source>
        <dbReference type="EMBL" id="PJO45611.1"/>
    </source>
</evidence>
<dbReference type="Proteomes" id="UP000232101">
    <property type="component" value="Unassembled WGS sequence"/>
</dbReference>
<evidence type="ECO:0000256" key="2">
    <source>
        <dbReference type="ARBA" id="ARBA00022692"/>
    </source>
</evidence>
<gene>
    <name evidence="6" type="ORF">CWD94_00180</name>
</gene>
<feature type="transmembrane region" description="Helical" evidence="5">
    <location>
        <begin position="30"/>
        <end position="48"/>
    </location>
</feature>
<organism evidence="6 7">
    <name type="scientific">Lysinibacillus xylanilyticus</name>
    <dbReference type="NCBI Taxonomy" id="582475"/>
    <lineage>
        <taxon>Bacteria</taxon>
        <taxon>Bacillati</taxon>
        <taxon>Bacillota</taxon>
        <taxon>Bacilli</taxon>
        <taxon>Bacillales</taxon>
        <taxon>Bacillaceae</taxon>
        <taxon>Lysinibacillus</taxon>
    </lineage>
</organism>
<feature type="transmembrane region" description="Helical" evidence="5">
    <location>
        <begin position="98"/>
        <end position="119"/>
    </location>
</feature>
<comment type="caution">
    <text evidence="6">The sequence shown here is derived from an EMBL/GenBank/DDBJ whole genome shotgun (WGS) entry which is preliminary data.</text>
</comment>